<dbReference type="PROSITE" id="PS50041">
    <property type="entry name" value="C_TYPE_LECTIN_2"/>
    <property type="match status" value="1"/>
</dbReference>
<protein>
    <recommendedName>
        <fullName evidence="2">C-type lectin domain-containing protein</fullName>
    </recommendedName>
</protein>
<dbReference type="CDD" id="cd00037">
    <property type="entry name" value="CLECT"/>
    <property type="match status" value="1"/>
</dbReference>
<sequence>MQPQHNMMEMGIDEGTLRSIVQSGTYQLLKNGGETWDPSRQRCIDAGMDMAMVKDSAELEVVKTYIASVGGPGKNIWIGMVWDKTNQVHKWLDGEVVSWAPWTSGEPDCTPPSTIGCDPPDQDVVRMTASYAIRTYDKSMSNDVLCEVLATTTTVTTTVHMVQESDSKLSLIVIIGLSAGFGGFFMLCCMCCFLWKFLCGSKDDNKIEHTPEVNEVTVDTTEQMKLDNPWMKQEEISFCLRQNYVFDLPNEIVGKRHKYIK</sequence>
<evidence type="ECO:0000313" key="4">
    <source>
        <dbReference type="Proteomes" id="UP000683360"/>
    </source>
</evidence>
<accession>A0A8S3Q6I8</accession>
<dbReference type="SUPFAM" id="SSF56436">
    <property type="entry name" value="C-type lectin-like"/>
    <property type="match status" value="1"/>
</dbReference>
<evidence type="ECO:0000313" key="3">
    <source>
        <dbReference type="EMBL" id="CAG2190310.1"/>
    </source>
</evidence>
<keyword evidence="4" id="KW-1185">Reference proteome</keyword>
<feature type="transmembrane region" description="Helical" evidence="1">
    <location>
        <begin position="171"/>
        <end position="198"/>
    </location>
</feature>
<name>A0A8S3Q6I8_MYTED</name>
<comment type="caution">
    <text evidence="3">The sequence shown here is derived from an EMBL/GenBank/DDBJ whole genome shotgun (WGS) entry which is preliminary data.</text>
</comment>
<keyword evidence="1" id="KW-0812">Transmembrane</keyword>
<keyword evidence="1" id="KW-0472">Membrane</keyword>
<gene>
    <name evidence="3" type="ORF">MEDL_5609</name>
</gene>
<keyword evidence="1" id="KW-1133">Transmembrane helix</keyword>
<dbReference type="InterPro" id="IPR001304">
    <property type="entry name" value="C-type_lectin-like"/>
</dbReference>
<reference evidence="3" key="1">
    <citation type="submission" date="2021-03" db="EMBL/GenBank/DDBJ databases">
        <authorList>
            <person name="Bekaert M."/>
        </authorList>
    </citation>
    <scope>NUCLEOTIDE SEQUENCE</scope>
</reference>
<dbReference type="Pfam" id="PF00059">
    <property type="entry name" value="Lectin_C"/>
    <property type="match status" value="1"/>
</dbReference>
<dbReference type="OrthoDB" id="6095871at2759"/>
<dbReference type="EMBL" id="CAJPWZ010000322">
    <property type="protein sequence ID" value="CAG2190310.1"/>
    <property type="molecule type" value="Genomic_DNA"/>
</dbReference>
<evidence type="ECO:0000259" key="2">
    <source>
        <dbReference type="PROSITE" id="PS50041"/>
    </source>
</evidence>
<dbReference type="SMART" id="SM00034">
    <property type="entry name" value="CLECT"/>
    <property type="match status" value="1"/>
</dbReference>
<evidence type="ECO:0000256" key="1">
    <source>
        <dbReference type="SAM" id="Phobius"/>
    </source>
</evidence>
<dbReference type="InterPro" id="IPR016187">
    <property type="entry name" value="CTDL_fold"/>
</dbReference>
<dbReference type="AlphaFoldDB" id="A0A8S3Q6I8"/>
<feature type="domain" description="C-type lectin" evidence="2">
    <location>
        <begin position="21"/>
        <end position="117"/>
    </location>
</feature>
<dbReference type="Proteomes" id="UP000683360">
    <property type="component" value="Unassembled WGS sequence"/>
</dbReference>
<dbReference type="Gene3D" id="3.10.100.10">
    <property type="entry name" value="Mannose-Binding Protein A, subunit A"/>
    <property type="match status" value="1"/>
</dbReference>
<dbReference type="InterPro" id="IPR016186">
    <property type="entry name" value="C-type_lectin-like/link_sf"/>
</dbReference>
<organism evidence="3 4">
    <name type="scientific">Mytilus edulis</name>
    <name type="common">Blue mussel</name>
    <dbReference type="NCBI Taxonomy" id="6550"/>
    <lineage>
        <taxon>Eukaryota</taxon>
        <taxon>Metazoa</taxon>
        <taxon>Spiralia</taxon>
        <taxon>Lophotrochozoa</taxon>
        <taxon>Mollusca</taxon>
        <taxon>Bivalvia</taxon>
        <taxon>Autobranchia</taxon>
        <taxon>Pteriomorphia</taxon>
        <taxon>Mytilida</taxon>
        <taxon>Mytiloidea</taxon>
        <taxon>Mytilidae</taxon>
        <taxon>Mytilinae</taxon>
        <taxon>Mytilus</taxon>
    </lineage>
</organism>
<proteinExistence type="predicted"/>